<protein>
    <submittedName>
        <fullName evidence="1">Peptidase</fullName>
    </submittedName>
</protein>
<dbReference type="Pfam" id="PF01244">
    <property type="entry name" value="Peptidase_M19"/>
    <property type="match status" value="1"/>
</dbReference>
<dbReference type="PANTHER" id="PTHR10443:SF12">
    <property type="entry name" value="DIPEPTIDASE"/>
    <property type="match status" value="1"/>
</dbReference>
<dbReference type="PANTHER" id="PTHR10443">
    <property type="entry name" value="MICROSOMAL DIPEPTIDASE"/>
    <property type="match status" value="1"/>
</dbReference>
<dbReference type="AlphaFoldDB" id="A0A6N8U6I1"/>
<dbReference type="PROSITE" id="PS51365">
    <property type="entry name" value="RENAL_DIPEPTIDASE_2"/>
    <property type="match status" value="1"/>
</dbReference>
<reference evidence="1 2" key="1">
    <citation type="submission" date="2019-12" db="EMBL/GenBank/DDBJ databases">
        <authorList>
            <person name="Yang R."/>
        </authorList>
    </citation>
    <scope>NUCLEOTIDE SEQUENCE [LARGE SCALE GENOMIC DNA]</scope>
    <source>
        <strain evidence="1 2">DONG20-135</strain>
    </source>
</reference>
<dbReference type="InterPro" id="IPR032466">
    <property type="entry name" value="Metal_Hydrolase"/>
</dbReference>
<evidence type="ECO:0000313" key="2">
    <source>
        <dbReference type="Proteomes" id="UP000434036"/>
    </source>
</evidence>
<dbReference type="Gene3D" id="3.20.20.140">
    <property type="entry name" value="Metal-dependent hydrolases"/>
    <property type="match status" value="1"/>
</dbReference>
<name>A0A6N8U6I1_9FIRM</name>
<dbReference type="InterPro" id="IPR008257">
    <property type="entry name" value="Pept_M19"/>
</dbReference>
<evidence type="ECO:0000313" key="1">
    <source>
        <dbReference type="EMBL" id="MXQ73501.1"/>
    </source>
</evidence>
<dbReference type="Proteomes" id="UP000434036">
    <property type="component" value="Unassembled WGS sequence"/>
</dbReference>
<comment type="caution">
    <text evidence="1">The sequence shown here is derived from an EMBL/GenBank/DDBJ whole genome shotgun (WGS) entry which is preliminary data.</text>
</comment>
<gene>
    <name evidence="1" type="ORF">GSF08_06090</name>
</gene>
<dbReference type="EMBL" id="WUUQ01000002">
    <property type="protein sequence ID" value="MXQ73501.1"/>
    <property type="molecule type" value="Genomic_DNA"/>
</dbReference>
<dbReference type="SUPFAM" id="SSF51556">
    <property type="entry name" value="Metallo-dependent hydrolases"/>
    <property type="match status" value="1"/>
</dbReference>
<dbReference type="GO" id="GO:0070573">
    <property type="term" value="F:metallodipeptidase activity"/>
    <property type="evidence" value="ECO:0007669"/>
    <property type="project" value="InterPro"/>
</dbReference>
<sequence length="314" mass="35463">MQLFDLHADIGYDVYVQHQKGEKDVIDSRHASKMKAGGISVVCMASFFDGTQDWETMQTMIHETRVELDHSKYFKHILRKADMPDADDLSLHAIMSVEGMCGIKEEPEAKVQWMYEQGVRLASLVWNEENALAAGAPQDPACGLSELGVRVVKAMDRLNMVIDVSHANEKTFWDIMKHTKGKVIATHSDVRSLSDHARNLNDDQIKAICERGGLIGMNAVYMFVSKDHQRCDVNALADHAAYIKERFGTSYLACGFDFMDFYEDSVEDEMVDGMPDARYAQAFPNALAKRGFTEEEIRMVCFDNARNLFLTTLP</sequence>
<dbReference type="GO" id="GO:0006508">
    <property type="term" value="P:proteolysis"/>
    <property type="evidence" value="ECO:0007669"/>
    <property type="project" value="InterPro"/>
</dbReference>
<accession>A0A6N8U6I1</accession>
<dbReference type="RefSeq" id="WP_160624945.1">
    <property type="nucleotide sequence ID" value="NZ_WUUQ01000002.1"/>
</dbReference>
<reference evidence="1 2" key="2">
    <citation type="submission" date="2020-01" db="EMBL/GenBank/DDBJ databases">
        <title>Clostridiaceae sp. nov. isolated from the gut of human by culturomics.</title>
        <authorList>
            <person name="Chang Y."/>
        </authorList>
    </citation>
    <scope>NUCLEOTIDE SEQUENCE [LARGE SCALE GENOMIC DNA]</scope>
    <source>
        <strain evidence="1 2">DONG20-135</strain>
    </source>
</reference>
<organism evidence="1 2">
    <name type="scientific">Copranaerobaculum intestinale</name>
    <dbReference type="NCBI Taxonomy" id="2692629"/>
    <lineage>
        <taxon>Bacteria</taxon>
        <taxon>Bacillati</taxon>
        <taxon>Bacillota</taxon>
        <taxon>Erysipelotrichia</taxon>
        <taxon>Erysipelotrichales</taxon>
        <taxon>Erysipelotrichaceae</taxon>
        <taxon>Copranaerobaculum</taxon>
    </lineage>
</organism>
<proteinExistence type="predicted"/>
<keyword evidence="2" id="KW-1185">Reference proteome</keyword>